<keyword evidence="3" id="KW-1185">Reference proteome</keyword>
<reference evidence="2 3" key="1">
    <citation type="submission" date="2016-10" db="EMBL/GenBank/DDBJ databases">
        <authorList>
            <person name="de Groot N.N."/>
        </authorList>
    </citation>
    <scope>NUCLEOTIDE SEQUENCE [LARGE SCALE GENOMIC DNA]</scope>
    <source>
        <strain evidence="2 3">HLD2</strain>
    </source>
</reference>
<dbReference type="Pfam" id="PF01814">
    <property type="entry name" value="Hemerythrin"/>
    <property type="match status" value="1"/>
</dbReference>
<dbReference type="AlphaFoldDB" id="A0A1G5PS94"/>
<name>A0A1G5PS94_9GAMM</name>
<protein>
    <submittedName>
        <fullName evidence="2">Hemerythrin HHE cation binding domain-containing protein</fullName>
    </submittedName>
</protein>
<organism evidence="2 3">
    <name type="scientific">Thiohalomonas denitrificans</name>
    <dbReference type="NCBI Taxonomy" id="415747"/>
    <lineage>
        <taxon>Bacteria</taxon>
        <taxon>Pseudomonadati</taxon>
        <taxon>Pseudomonadota</taxon>
        <taxon>Gammaproteobacteria</taxon>
        <taxon>Thiohalomonadales</taxon>
        <taxon>Thiohalomonadaceae</taxon>
        <taxon>Thiohalomonas</taxon>
    </lineage>
</organism>
<evidence type="ECO:0000259" key="1">
    <source>
        <dbReference type="Pfam" id="PF01814"/>
    </source>
</evidence>
<accession>A0A1G5PS94</accession>
<feature type="domain" description="Hemerythrin-like" evidence="1">
    <location>
        <begin position="16"/>
        <end position="148"/>
    </location>
</feature>
<dbReference type="EMBL" id="FMWD01000002">
    <property type="protein sequence ID" value="SCZ51919.1"/>
    <property type="molecule type" value="Genomic_DNA"/>
</dbReference>
<dbReference type="Proteomes" id="UP000199648">
    <property type="component" value="Unassembled WGS sequence"/>
</dbReference>
<dbReference type="Gene3D" id="1.20.120.520">
    <property type="entry name" value="nmb1532 protein domain like"/>
    <property type="match status" value="1"/>
</dbReference>
<dbReference type="CDD" id="cd12108">
    <property type="entry name" value="Hr-like"/>
    <property type="match status" value="1"/>
</dbReference>
<proteinExistence type="predicted"/>
<evidence type="ECO:0000313" key="2">
    <source>
        <dbReference type="EMBL" id="SCZ51919.1"/>
    </source>
</evidence>
<gene>
    <name evidence="2" type="ORF">SAMN03097708_00623</name>
</gene>
<evidence type="ECO:0000313" key="3">
    <source>
        <dbReference type="Proteomes" id="UP000199648"/>
    </source>
</evidence>
<dbReference type="InterPro" id="IPR012312">
    <property type="entry name" value="Hemerythrin-like"/>
</dbReference>
<sequence>MSESPFPSAAPDFKDPLGLLRACHDRILSHCETLERLVAHLRDKGVDADARKAAGKVHRYFSTAGKHHHEDEEKDLFPLLSQVSLKLADAVHRMKKDHERMDAAWQQLAPELERLGRLEDLDLFEAHVNEFNSAYRDHIATENEDILDIAQHLLSTDQLKRLGKAMASRRGQNV</sequence>
<dbReference type="STRING" id="415747.SAMN03097708_00623"/>
<dbReference type="RefSeq" id="WP_092992526.1">
    <property type="nucleotide sequence ID" value="NZ_FMWD01000002.1"/>
</dbReference>
<dbReference type="OrthoDB" id="9780392at2"/>